<protein>
    <submittedName>
        <fullName evidence="2">Uncharacterized protein</fullName>
    </submittedName>
</protein>
<dbReference type="OrthoDB" id="5051339at2759"/>
<keyword evidence="3" id="KW-1185">Reference proteome</keyword>
<dbReference type="EMBL" id="JABFAI010000224">
    <property type="protein sequence ID" value="KAF4949934.1"/>
    <property type="molecule type" value="Genomic_DNA"/>
</dbReference>
<reference evidence="2" key="1">
    <citation type="journal article" date="2020" name="BMC Genomics">
        <title>Correction to: Identification and distribution of gene clusters required for synthesis of sphingolipid metabolism inhibitors in diverse species of the filamentous fungus Fusarium.</title>
        <authorList>
            <person name="Kim H.S."/>
            <person name="Lohmar J.M."/>
            <person name="Busman M."/>
            <person name="Brown D.W."/>
            <person name="Naumann T.A."/>
            <person name="Divon H.H."/>
            <person name="Lysoe E."/>
            <person name="Uhlig S."/>
            <person name="Proctor R.H."/>
        </authorList>
    </citation>
    <scope>NUCLEOTIDE SEQUENCE</scope>
    <source>
        <strain evidence="2">NRRL 45417</strain>
    </source>
</reference>
<dbReference type="Proteomes" id="UP000604273">
    <property type="component" value="Unassembled WGS sequence"/>
</dbReference>
<dbReference type="AlphaFoldDB" id="A0A8H4T292"/>
<evidence type="ECO:0000313" key="3">
    <source>
        <dbReference type="Proteomes" id="UP000604273"/>
    </source>
</evidence>
<evidence type="ECO:0000256" key="1">
    <source>
        <dbReference type="SAM" id="MobiDB-lite"/>
    </source>
</evidence>
<gene>
    <name evidence="2" type="ORF">FGADI_8535</name>
</gene>
<feature type="region of interest" description="Disordered" evidence="1">
    <location>
        <begin position="32"/>
        <end position="68"/>
    </location>
</feature>
<organism evidence="2 3">
    <name type="scientific">Fusarium gaditjirri</name>
    <dbReference type="NCBI Taxonomy" id="282569"/>
    <lineage>
        <taxon>Eukaryota</taxon>
        <taxon>Fungi</taxon>
        <taxon>Dikarya</taxon>
        <taxon>Ascomycota</taxon>
        <taxon>Pezizomycotina</taxon>
        <taxon>Sordariomycetes</taxon>
        <taxon>Hypocreomycetidae</taxon>
        <taxon>Hypocreales</taxon>
        <taxon>Nectriaceae</taxon>
        <taxon>Fusarium</taxon>
        <taxon>Fusarium nisikadoi species complex</taxon>
    </lineage>
</organism>
<comment type="caution">
    <text evidence="2">The sequence shown here is derived from an EMBL/GenBank/DDBJ whole genome shotgun (WGS) entry which is preliminary data.</text>
</comment>
<accession>A0A8H4T292</accession>
<name>A0A8H4T292_9HYPO</name>
<sequence>MDPLPPSCACEAEVTRLKARVTILERQLARFQTEGSSDKVPSKRKKTLTEATTASDAGHPRKKTIKRSETGVLASKASLLTCTAAARNNGPMFDRRYLTVTMPPPARRDFSRAYLLYTQDDMDPRVTEFRLRHRHANECPIRQHCRHWHIVDGSERHQEGDIYILLYCLDIESAREGYSECEGINMYDSEEPLADRITLQPCRIFAALKPDFSPVEDEGYVVLRCLVLDYGKTVEEDADEWKWMDQHGRLISRM</sequence>
<evidence type="ECO:0000313" key="2">
    <source>
        <dbReference type="EMBL" id="KAF4949934.1"/>
    </source>
</evidence>
<reference evidence="2" key="2">
    <citation type="submission" date="2020-05" db="EMBL/GenBank/DDBJ databases">
        <authorList>
            <person name="Kim H.-S."/>
            <person name="Proctor R.H."/>
            <person name="Brown D.W."/>
        </authorList>
    </citation>
    <scope>NUCLEOTIDE SEQUENCE</scope>
    <source>
        <strain evidence="2">NRRL 45417</strain>
    </source>
</reference>
<proteinExistence type="predicted"/>